<feature type="region of interest" description="Disordered" evidence="1">
    <location>
        <begin position="158"/>
        <end position="371"/>
    </location>
</feature>
<comment type="caution">
    <text evidence="2">The sequence shown here is derived from an EMBL/GenBank/DDBJ whole genome shotgun (WGS) entry which is preliminary data.</text>
</comment>
<proteinExistence type="predicted"/>
<feature type="compositionally biased region" description="Acidic residues" evidence="1">
    <location>
        <begin position="276"/>
        <end position="286"/>
    </location>
</feature>
<feature type="region of interest" description="Disordered" evidence="1">
    <location>
        <begin position="79"/>
        <end position="122"/>
    </location>
</feature>
<protein>
    <submittedName>
        <fullName evidence="2">Uncharacterized protein</fullName>
    </submittedName>
</protein>
<evidence type="ECO:0000256" key="1">
    <source>
        <dbReference type="SAM" id="MobiDB-lite"/>
    </source>
</evidence>
<sequence length="389" mass="42865">MLAATRPRPSAVYHPVPVPYYKRQRTASGSSSLAESPQGVPPAASFYTPRGPSTAASSIYTLSCSSPTASVSSFNSMKEVPKKSAPPLTPSWLTRSPRLAPSSDINTIPAAHTSPDETPMDVPEAELRRRQLDKATRLLGETVPIELVFHPQGHRPLKSLLDHSIDEKRPRDMTVPPPRRPRKLTRRASLTLSVITSKFLHGRHSRDSSEDSSFSSPSSPPALHMPHQHPDVAPISPITFAFPRLPTPARAEPPKEEVPVIDIDIGSTASCGYESDSSEEEQEDKEDSTTPVRRSHTHSFSDVLPRTMPMPPSPPHGHAHSHSEDLYGIRPDTPFADYHPETPFLADPSMTGPLGPVVRKERRGEQGWSGEWNQSDMRHVLHKLRTLKS</sequence>
<organism evidence="2 3">
    <name type="scientific">Roridomyces roridus</name>
    <dbReference type="NCBI Taxonomy" id="1738132"/>
    <lineage>
        <taxon>Eukaryota</taxon>
        <taxon>Fungi</taxon>
        <taxon>Dikarya</taxon>
        <taxon>Basidiomycota</taxon>
        <taxon>Agaricomycotina</taxon>
        <taxon>Agaricomycetes</taxon>
        <taxon>Agaricomycetidae</taxon>
        <taxon>Agaricales</taxon>
        <taxon>Marasmiineae</taxon>
        <taxon>Mycenaceae</taxon>
        <taxon>Roridomyces</taxon>
    </lineage>
</organism>
<feature type="compositionally biased region" description="Polar residues" evidence="1">
    <location>
        <begin position="26"/>
        <end position="35"/>
    </location>
</feature>
<reference evidence="2" key="1">
    <citation type="submission" date="2023-03" db="EMBL/GenBank/DDBJ databases">
        <title>Massive genome expansion in bonnet fungi (Mycena s.s.) driven by repeated elements and novel gene families across ecological guilds.</title>
        <authorList>
            <consortium name="Lawrence Berkeley National Laboratory"/>
            <person name="Harder C.B."/>
            <person name="Miyauchi S."/>
            <person name="Viragh M."/>
            <person name="Kuo A."/>
            <person name="Thoen E."/>
            <person name="Andreopoulos B."/>
            <person name="Lu D."/>
            <person name="Skrede I."/>
            <person name="Drula E."/>
            <person name="Henrissat B."/>
            <person name="Morin E."/>
            <person name="Kohler A."/>
            <person name="Barry K."/>
            <person name="LaButti K."/>
            <person name="Morin E."/>
            <person name="Salamov A."/>
            <person name="Lipzen A."/>
            <person name="Mereny Z."/>
            <person name="Hegedus B."/>
            <person name="Baldrian P."/>
            <person name="Stursova M."/>
            <person name="Weitz H."/>
            <person name="Taylor A."/>
            <person name="Grigoriev I.V."/>
            <person name="Nagy L.G."/>
            <person name="Martin F."/>
            <person name="Kauserud H."/>
        </authorList>
    </citation>
    <scope>NUCLEOTIDE SEQUENCE</scope>
    <source>
        <strain evidence="2">9284</strain>
    </source>
</reference>
<dbReference type="AlphaFoldDB" id="A0AAD7BN24"/>
<accession>A0AAD7BN24</accession>
<name>A0AAD7BN24_9AGAR</name>
<gene>
    <name evidence="2" type="ORF">FB45DRAFT_922397</name>
</gene>
<evidence type="ECO:0000313" key="3">
    <source>
        <dbReference type="Proteomes" id="UP001221142"/>
    </source>
</evidence>
<dbReference type="EMBL" id="JARKIF010000012">
    <property type="protein sequence ID" value="KAJ7625832.1"/>
    <property type="molecule type" value="Genomic_DNA"/>
</dbReference>
<keyword evidence="3" id="KW-1185">Reference proteome</keyword>
<dbReference type="Proteomes" id="UP001221142">
    <property type="component" value="Unassembled WGS sequence"/>
</dbReference>
<feature type="compositionally biased region" description="Basic and acidic residues" evidence="1">
    <location>
        <begin position="160"/>
        <end position="172"/>
    </location>
</feature>
<feature type="region of interest" description="Disordered" evidence="1">
    <location>
        <begin position="24"/>
        <end position="54"/>
    </location>
</feature>
<evidence type="ECO:0000313" key="2">
    <source>
        <dbReference type="EMBL" id="KAJ7625832.1"/>
    </source>
</evidence>